<dbReference type="GO" id="GO:0007043">
    <property type="term" value="P:cell-cell junction assembly"/>
    <property type="evidence" value="ECO:0007669"/>
    <property type="project" value="TreeGrafter"/>
</dbReference>
<dbReference type="GO" id="GO:0005509">
    <property type="term" value="F:calcium ion binding"/>
    <property type="evidence" value="ECO:0007669"/>
    <property type="project" value="UniProtKB-UniRule"/>
</dbReference>
<evidence type="ECO:0000256" key="1">
    <source>
        <dbReference type="ARBA" id="ARBA00004236"/>
    </source>
</evidence>
<dbReference type="GO" id="GO:0005737">
    <property type="term" value="C:cytoplasm"/>
    <property type="evidence" value="ECO:0007669"/>
    <property type="project" value="UniProtKB-SubCell"/>
</dbReference>
<dbReference type="SMART" id="SM00112">
    <property type="entry name" value="CA"/>
    <property type="match status" value="5"/>
</dbReference>
<dbReference type="GO" id="GO:0045296">
    <property type="term" value="F:cadherin binding"/>
    <property type="evidence" value="ECO:0007669"/>
    <property type="project" value="TreeGrafter"/>
</dbReference>
<feature type="domain" description="Cadherin" evidence="14">
    <location>
        <begin position="501"/>
        <end position="603"/>
    </location>
</feature>
<comment type="subcellular location">
    <subcellularLocation>
        <location evidence="1">Cell membrane</location>
    </subcellularLocation>
    <subcellularLocation>
        <location evidence="2">Cytoplasm</location>
    </subcellularLocation>
</comment>
<accession>A0A8J4WW50</accession>
<feature type="domain" description="Cadherin" evidence="14">
    <location>
        <begin position="402"/>
        <end position="498"/>
    </location>
</feature>
<dbReference type="FunFam" id="2.60.40.60:FF:000019">
    <property type="entry name" value="Cadherin 2"/>
    <property type="match status" value="1"/>
</dbReference>
<dbReference type="CDD" id="cd11304">
    <property type="entry name" value="Cadherin_repeat"/>
    <property type="match status" value="4"/>
</dbReference>
<keyword evidence="5" id="KW-0479">Metal-binding</keyword>
<dbReference type="InterPro" id="IPR020894">
    <property type="entry name" value="Cadherin_CS"/>
</dbReference>
<dbReference type="GO" id="GO:0016477">
    <property type="term" value="P:cell migration"/>
    <property type="evidence" value="ECO:0007669"/>
    <property type="project" value="TreeGrafter"/>
</dbReference>
<dbReference type="GO" id="GO:0034332">
    <property type="term" value="P:adherens junction organization"/>
    <property type="evidence" value="ECO:0007669"/>
    <property type="project" value="TreeGrafter"/>
</dbReference>
<dbReference type="AlphaFoldDB" id="A0A8J4WW50"/>
<evidence type="ECO:0000256" key="9">
    <source>
        <dbReference type="ARBA" id="ARBA00022889"/>
    </source>
</evidence>
<dbReference type="GO" id="GO:0044331">
    <property type="term" value="P:cell-cell adhesion mediated by cadherin"/>
    <property type="evidence" value="ECO:0007669"/>
    <property type="project" value="TreeGrafter"/>
</dbReference>
<keyword evidence="13" id="KW-1133">Transmembrane helix</keyword>
<evidence type="ECO:0000313" key="16">
    <source>
        <dbReference type="Proteomes" id="UP000727407"/>
    </source>
</evidence>
<dbReference type="GO" id="GO:0005912">
    <property type="term" value="C:adherens junction"/>
    <property type="evidence" value="ECO:0007669"/>
    <property type="project" value="TreeGrafter"/>
</dbReference>
<evidence type="ECO:0000256" key="11">
    <source>
        <dbReference type="ARBA" id="ARBA00023180"/>
    </source>
</evidence>
<evidence type="ECO:0000256" key="2">
    <source>
        <dbReference type="ARBA" id="ARBA00004496"/>
    </source>
</evidence>
<evidence type="ECO:0000256" key="13">
    <source>
        <dbReference type="SAM" id="Phobius"/>
    </source>
</evidence>
<evidence type="ECO:0000256" key="3">
    <source>
        <dbReference type="ARBA" id="ARBA00022475"/>
    </source>
</evidence>
<dbReference type="GO" id="GO:0016339">
    <property type="term" value="P:calcium-dependent cell-cell adhesion via plasma membrane cell adhesion molecules"/>
    <property type="evidence" value="ECO:0007669"/>
    <property type="project" value="TreeGrafter"/>
</dbReference>
<dbReference type="Proteomes" id="UP000727407">
    <property type="component" value="Unassembled WGS sequence"/>
</dbReference>
<evidence type="ECO:0000256" key="7">
    <source>
        <dbReference type="ARBA" id="ARBA00022737"/>
    </source>
</evidence>
<dbReference type="GO" id="GO:0016342">
    <property type="term" value="C:catenin complex"/>
    <property type="evidence" value="ECO:0007669"/>
    <property type="project" value="TreeGrafter"/>
</dbReference>
<feature type="transmembrane region" description="Helical" evidence="13">
    <location>
        <begin position="608"/>
        <end position="631"/>
    </location>
</feature>
<protein>
    <submittedName>
        <fullName evidence="15">Cadherin-like protein 26</fullName>
    </submittedName>
</protein>
<dbReference type="Gene3D" id="2.60.40.60">
    <property type="entry name" value="Cadherins"/>
    <property type="match status" value="5"/>
</dbReference>
<dbReference type="InterPro" id="IPR039808">
    <property type="entry name" value="Cadherin"/>
</dbReference>
<dbReference type="GO" id="GO:0008013">
    <property type="term" value="F:beta-catenin binding"/>
    <property type="evidence" value="ECO:0007669"/>
    <property type="project" value="TreeGrafter"/>
</dbReference>
<dbReference type="FunFam" id="2.60.40.60:FF:000095">
    <property type="entry name" value="Cadherin 13"/>
    <property type="match status" value="1"/>
</dbReference>
<keyword evidence="11" id="KW-0325">Glycoprotein</keyword>
<evidence type="ECO:0000256" key="6">
    <source>
        <dbReference type="ARBA" id="ARBA00022729"/>
    </source>
</evidence>
<keyword evidence="16" id="KW-1185">Reference proteome</keyword>
<evidence type="ECO:0000256" key="10">
    <source>
        <dbReference type="ARBA" id="ARBA00023136"/>
    </source>
</evidence>
<evidence type="ECO:0000259" key="14">
    <source>
        <dbReference type="PROSITE" id="PS50268"/>
    </source>
</evidence>
<gene>
    <name evidence="15" type="ORF">DAT39_016848</name>
</gene>
<dbReference type="PRINTS" id="PR00205">
    <property type="entry name" value="CADHERIN"/>
</dbReference>
<reference evidence="15" key="1">
    <citation type="submission" date="2020-07" db="EMBL/GenBank/DDBJ databases">
        <title>Clarias magur genome sequencing, assembly and annotation.</title>
        <authorList>
            <person name="Kushwaha B."/>
            <person name="Kumar R."/>
            <person name="Das P."/>
            <person name="Joshi C.G."/>
            <person name="Kumar D."/>
            <person name="Nagpure N.S."/>
            <person name="Pandey M."/>
            <person name="Agarwal S."/>
            <person name="Srivastava S."/>
            <person name="Singh M."/>
            <person name="Sahoo L."/>
            <person name="Jayasankar P."/>
            <person name="Meher P.K."/>
            <person name="Koringa P.G."/>
            <person name="Iquebal M.A."/>
            <person name="Das S.P."/>
            <person name="Bit A."/>
            <person name="Patnaik S."/>
            <person name="Patel N."/>
            <person name="Shah T.M."/>
            <person name="Hinsu A."/>
            <person name="Jena J.K."/>
        </authorList>
    </citation>
    <scope>NUCLEOTIDE SEQUENCE</scope>
    <source>
        <strain evidence="15">CIFAMagur01</strain>
        <tissue evidence="15">Testis</tissue>
    </source>
</reference>
<feature type="domain" description="Cadherin" evidence="14">
    <location>
        <begin position="267"/>
        <end position="391"/>
    </location>
</feature>
<keyword evidence="7" id="KW-0677">Repeat</keyword>
<dbReference type="GO" id="GO:0000902">
    <property type="term" value="P:cell morphogenesis"/>
    <property type="evidence" value="ECO:0007669"/>
    <property type="project" value="TreeGrafter"/>
</dbReference>
<dbReference type="PANTHER" id="PTHR24027:SF78">
    <property type="entry name" value="CADHERIN-LIKE PROTEIN 26"/>
    <property type="match status" value="1"/>
</dbReference>
<keyword evidence="4" id="KW-0963">Cytoplasm</keyword>
<keyword evidence="8 12" id="KW-0106">Calcium</keyword>
<dbReference type="EMBL" id="QNUK01000434">
    <property type="protein sequence ID" value="KAF5893447.1"/>
    <property type="molecule type" value="Genomic_DNA"/>
</dbReference>
<evidence type="ECO:0000256" key="4">
    <source>
        <dbReference type="ARBA" id="ARBA00022490"/>
    </source>
</evidence>
<comment type="caution">
    <text evidence="15">The sequence shown here is derived from an EMBL/GenBank/DDBJ whole genome shotgun (WGS) entry which is preliminary data.</text>
</comment>
<dbReference type="InterPro" id="IPR002126">
    <property type="entry name" value="Cadherin-like_dom"/>
</dbReference>
<dbReference type="PANTHER" id="PTHR24027">
    <property type="entry name" value="CADHERIN-23"/>
    <property type="match status" value="1"/>
</dbReference>
<dbReference type="GO" id="GO:0007156">
    <property type="term" value="P:homophilic cell adhesion via plasma membrane adhesion molecules"/>
    <property type="evidence" value="ECO:0007669"/>
    <property type="project" value="InterPro"/>
</dbReference>
<feature type="non-terminal residue" evidence="15">
    <location>
        <position position="1"/>
    </location>
</feature>
<keyword evidence="13" id="KW-0812">Transmembrane</keyword>
<keyword evidence="3" id="KW-1003">Cell membrane</keyword>
<keyword evidence="9" id="KW-0130">Cell adhesion</keyword>
<dbReference type="OrthoDB" id="9045962at2759"/>
<dbReference type="PROSITE" id="PS50268">
    <property type="entry name" value="CADHERIN_2"/>
    <property type="match status" value="5"/>
</dbReference>
<sequence length="756" mass="85211">MGHAHYPKIFPEMYQQWPGSSPGELRSQEKNNEEEHVLIRHKRRWVLSTFEIEEELPGPYPQLFTELHNDQYRNGATKFRINGQGVTEDPKGVFAINERTGEIYIQKPLDREAYSNLEVQFDVLDQNDNLVDKSLYFDVIVRDKNDNPPIFSLKVFDLPLPENLKEGMLPLSLSASDKDEEGNDNSCISMRIVSQYPASPKFFLESFVSMQNSLVSKIGFSGCFDYDDVKAYKILVEARDHGKPSLSSTATVNVFITDSNTHAPVFTLPKFNTQVNESENNKEILRIPVKDQDTPGIPASRAVFTILKGNEEGNYKIETDPVTNEGVLTVIKGKDYERTTLAELEIGLENEEPLFLCIDGKPVNPVPEALKNYSMAKIAVKVIDVNDPPVFQNKIHKIYRFEEEEPGDVLYTPTVTDEDSDPANIRYELVHDPARWMSIDPKTGKITLVKKMDRESPHVHNSTYTVMMQAIDDGELPATGSGTVVVHIGDKNDNTPHLTANTSVMCRNKADRLRVTAEDADAFPYNGPFTFTFGKDDPELQSLWKLEQNPGSETILISLNTLRYGIYSIPLEIADQQGMLGHDVLKVIICDCGKGDVCLSPLPRSTRLHGAAIGILLGALLMMALLLCLSFRCKKKQFVQFACTDGSPKLMSYNEEGGMSDYKSAPQLYQSQNGIYQEVKPDMTRSPNGIYQGLMPEMNTFEPQLYPSSNHFANLKRGSVKGWTKNRNSTYNSSRSGFTRYFRSMSDWNVEEHIGR</sequence>
<name>A0A8J4WW50_CLAMG</name>
<feature type="domain" description="Cadherin" evidence="14">
    <location>
        <begin position="152"/>
        <end position="266"/>
    </location>
</feature>
<evidence type="ECO:0000313" key="15">
    <source>
        <dbReference type="EMBL" id="KAF5893447.1"/>
    </source>
</evidence>
<dbReference type="FunFam" id="2.60.40.60:FF:000011">
    <property type="entry name" value="Cadherin 1"/>
    <property type="match status" value="1"/>
</dbReference>
<dbReference type="Pfam" id="PF00028">
    <property type="entry name" value="Cadherin"/>
    <property type="match status" value="3"/>
</dbReference>
<evidence type="ECO:0000256" key="8">
    <source>
        <dbReference type="ARBA" id="ARBA00022837"/>
    </source>
</evidence>
<proteinExistence type="predicted"/>
<evidence type="ECO:0000256" key="5">
    <source>
        <dbReference type="ARBA" id="ARBA00022723"/>
    </source>
</evidence>
<dbReference type="GO" id="GO:0060027">
    <property type="term" value="P:convergent extension involved in gastrulation"/>
    <property type="evidence" value="ECO:0007669"/>
    <property type="project" value="UniProtKB-ARBA"/>
</dbReference>
<feature type="domain" description="Cadherin" evidence="14">
    <location>
        <begin position="70"/>
        <end position="151"/>
    </location>
</feature>
<dbReference type="SUPFAM" id="SSF49313">
    <property type="entry name" value="Cadherin-like"/>
    <property type="match status" value="5"/>
</dbReference>
<evidence type="ECO:0000256" key="12">
    <source>
        <dbReference type="PROSITE-ProRule" id="PRU00043"/>
    </source>
</evidence>
<dbReference type="InterPro" id="IPR015919">
    <property type="entry name" value="Cadherin-like_sf"/>
</dbReference>
<organism evidence="15 16">
    <name type="scientific">Clarias magur</name>
    <name type="common">Asian catfish</name>
    <name type="synonym">Macropteronotus magur</name>
    <dbReference type="NCBI Taxonomy" id="1594786"/>
    <lineage>
        <taxon>Eukaryota</taxon>
        <taxon>Metazoa</taxon>
        <taxon>Chordata</taxon>
        <taxon>Craniata</taxon>
        <taxon>Vertebrata</taxon>
        <taxon>Euteleostomi</taxon>
        <taxon>Actinopterygii</taxon>
        <taxon>Neopterygii</taxon>
        <taxon>Teleostei</taxon>
        <taxon>Ostariophysi</taxon>
        <taxon>Siluriformes</taxon>
        <taxon>Clariidae</taxon>
        <taxon>Clarias</taxon>
    </lineage>
</organism>
<dbReference type="PROSITE" id="PS00232">
    <property type="entry name" value="CADHERIN_1"/>
    <property type="match status" value="1"/>
</dbReference>
<keyword evidence="10 13" id="KW-0472">Membrane</keyword>
<keyword evidence="6" id="KW-0732">Signal</keyword>